<name>A0A517N8C0_9BACT</name>
<dbReference type="KEGG" id="rlc:K227x_17690"/>
<dbReference type="InterPro" id="IPR000192">
    <property type="entry name" value="Aminotrans_V_dom"/>
</dbReference>
<dbReference type="RefSeq" id="WP_145169086.1">
    <property type="nucleotide sequence ID" value="NZ_CP036525.1"/>
</dbReference>
<evidence type="ECO:0000256" key="8">
    <source>
        <dbReference type="ARBA" id="ARBA00023004"/>
    </source>
</evidence>
<keyword evidence="7" id="KW-0663">Pyridoxal phosphate</keyword>
<dbReference type="InterPro" id="IPR016454">
    <property type="entry name" value="Cysteine_dSase"/>
</dbReference>
<dbReference type="GO" id="GO:0051536">
    <property type="term" value="F:iron-sulfur cluster binding"/>
    <property type="evidence" value="ECO:0007669"/>
    <property type="project" value="UniProtKB-KW"/>
</dbReference>
<dbReference type="Proteomes" id="UP000318538">
    <property type="component" value="Chromosome"/>
</dbReference>
<evidence type="ECO:0000259" key="12">
    <source>
        <dbReference type="Pfam" id="PF00266"/>
    </source>
</evidence>
<dbReference type="OrthoDB" id="9808002at2"/>
<dbReference type="PANTHER" id="PTHR11601:SF34">
    <property type="entry name" value="CYSTEINE DESULFURASE"/>
    <property type="match status" value="1"/>
</dbReference>
<reference evidence="13 14" key="1">
    <citation type="submission" date="2019-02" db="EMBL/GenBank/DDBJ databases">
        <title>Deep-cultivation of Planctomycetes and their phenomic and genomic characterization uncovers novel biology.</title>
        <authorList>
            <person name="Wiegand S."/>
            <person name="Jogler M."/>
            <person name="Boedeker C."/>
            <person name="Pinto D."/>
            <person name="Vollmers J."/>
            <person name="Rivas-Marin E."/>
            <person name="Kohn T."/>
            <person name="Peeters S.H."/>
            <person name="Heuer A."/>
            <person name="Rast P."/>
            <person name="Oberbeckmann S."/>
            <person name="Bunk B."/>
            <person name="Jeske O."/>
            <person name="Meyerdierks A."/>
            <person name="Storesund J.E."/>
            <person name="Kallscheuer N."/>
            <person name="Luecker S."/>
            <person name="Lage O.M."/>
            <person name="Pohl T."/>
            <person name="Merkel B.J."/>
            <person name="Hornburger P."/>
            <person name="Mueller R.-W."/>
            <person name="Bruemmer F."/>
            <person name="Labrenz M."/>
            <person name="Spormann A.M."/>
            <person name="Op den Camp H."/>
            <person name="Overmann J."/>
            <person name="Amann R."/>
            <person name="Jetten M.S.M."/>
            <person name="Mascher T."/>
            <person name="Medema M.H."/>
            <person name="Devos D.P."/>
            <person name="Kaster A.-K."/>
            <person name="Ovreas L."/>
            <person name="Rohde M."/>
            <person name="Galperin M.Y."/>
            <person name="Jogler C."/>
        </authorList>
    </citation>
    <scope>NUCLEOTIDE SEQUENCE [LARGE SCALE GENOMIC DNA]</scope>
    <source>
        <strain evidence="13 14">K22_7</strain>
    </source>
</reference>
<comment type="cofactor">
    <cofactor evidence="1 11">
        <name>pyridoxal 5'-phosphate</name>
        <dbReference type="ChEBI" id="CHEBI:597326"/>
    </cofactor>
</comment>
<evidence type="ECO:0000256" key="2">
    <source>
        <dbReference type="ARBA" id="ARBA00003120"/>
    </source>
</evidence>
<dbReference type="PROSITE" id="PS00595">
    <property type="entry name" value="AA_TRANSFER_CLASS_5"/>
    <property type="match status" value="1"/>
</dbReference>
<evidence type="ECO:0000256" key="6">
    <source>
        <dbReference type="ARBA" id="ARBA00022723"/>
    </source>
</evidence>
<evidence type="ECO:0000256" key="3">
    <source>
        <dbReference type="ARBA" id="ARBA00006490"/>
    </source>
</evidence>
<keyword evidence="5 13" id="KW-0808">Transferase</keyword>
<comment type="function">
    <text evidence="2">Catalyzes the removal of elemental sulfur atoms from cysteine to produce alanine. Seems to participate in the biosynthesis of the nitrogenase metalloclusters by providing the inorganic sulfur required for the Fe-S core formation.</text>
</comment>
<dbReference type="SUPFAM" id="SSF53383">
    <property type="entry name" value="PLP-dependent transferases"/>
    <property type="match status" value="1"/>
</dbReference>
<dbReference type="InterPro" id="IPR015422">
    <property type="entry name" value="PyrdxlP-dep_Trfase_small"/>
</dbReference>
<evidence type="ECO:0000256" key="4">
    <source>
        <dbReference type="ARBA" id="ARBA00012239"/>
    </source>
</evidence>
<evidence type="ECO:0000256" key="11">
    <source>
        <dbReference type="RuleBase" id="RU004504"/>
    </source>
</evidence>
<dbReference type="PANTHER" id="PTHR11601">
    <property type="entry name" value="CYSTEINE DESULFURYLASE FAMILY MEMBER"/>
    <property type="match status" value="1"/>
</dbReference>
<dbReference type="EMBL" id="CP036525">
    <property type="protein sequence ID" value="QDT03387.1"/>
    <property type="molecule type" value="Genomic_DNA"/>
</dbReference>
<dbReference type="GO" id="GO:0031071">
    <property type="term" value="F:cysteine desulfurase activity"/>
    <property type="evidence" value="ECO:0007669"/>
    <property type="project" value="UniProtKB-EC"/>
</dbReference>
<accession>A0A517N8C0</accession>
<dbReference type="InterPro" id="IPR015421">
    <property type="entry name" value="PyrdxlP-dep_Trfase_major"/>
</dbReference>
<dbReference type="GO" id="GO:0046872">
    <property type="term" value="F:metal ion binding"/>
    <property type="evidence" value="ECO:0007669"/>
    <property type="project" value="UniProtKB-KW"/>
</dbReference>
<evidence type="ECO:0000256" key="1">
    <source>
        <dbReference type="ARBA" id="ARBA00001933"/>
    </source>
</evidence>
<organism evidence="13 14">
    <name type="scientific">Rubripirellula lacrimiformis</name>
    <dbReference type="NCBI Taxonomy" id="1930273"/>
    <lineage>
        <taxon>Bacteria</taxon>
        <taxon>Pseudomonadati</taxon>
        <taxon>Planctomycetota</taxon>
        <taxon>Planctomycetia</taxon>
        <taxon>Pirellulales</taxon>
        <taxon>Pirellulaceae</taxon>
        <taxon>Rubripirellula</taxon>
    </lineage>
</organism>
<dbReference type="Pfam" id="PF00266">
    <property type="entry name" value="Aminotran_5"/>
    <property type="match status" value="1"/>
</dbReference>
<keyword evidence="9" id="KW-0411">Iron-sulfur</keyword>
<evidence type="ECO:0000256" key="10">
    <source>
        <dbReference type="ARBA" id="ARBA00050776"/>
    </source>
</evidence>
<dbReference type="PIRSF" id="PIRSF005572">
    <property type="entry name" value="NifS"/>
    <property type="match status" value="1"/>
</dbReference>
<keyword evidence="14" id="KW-1185">Reference proteome</keyword>
<evidence type="ECO:0000256" key="9">
    <source>
        <dbReference type="ARBA" id="ARBA00023014"/>
    </source>
</evidence>
<dbReference type="EC" id="2.8.1.7" evidence="4"/>
<dbReference type="FunFam" id="3.40.640.10:FF:000084">
    <property type="entry name" value="IscS-like cysteine desulfurase"/>
    <property type="match status" value="1"/>
</dbReference>
<gene>
    <name evidence="13" type="primary">iscS_1</name>
    <name evidence="13" type="ORF">K227x_17690</name>
</gene>
<dbReference type="AlphaFoldDB" id="A0A517N8C0"/>
<proteinExistence type="inferred from homology"/>
<feature type="domain" description="Aminotransferase class V" evidence="12">
    <location>
        <begin position="2"/>
        <end position="372"/>
    </location>
</feature>
<evidence type="ECO:0000256" key="5">
    <source>
        <dbReference type="ARBA" id="ARBA00022679"/>
    </source>
</evidence>
<keyword evidence="8" id="KW-0408">Iron</keyword>
<evidence type="ECO:0000313" key="14">
    <source>
        <dbReference type="Proteomes" id="UP000318538"/>
    </source>
</evidence>
<protein>
    <recommendedName>
        <fullName evidence="4">cysteine desulfurase</fullName>
        <ecNumber evidence="4">2.8.1.7</ecNumber>
    </recommendedName>
</protein>
<sequence>MIYLDNHSTTRCDQRVVAAMLPWLSEHFGNPHSSHAGGVVAADAIALATDRIAGRLGVKAENVVYTSGATESNNLAIRGVCLHPRQKRRHIVTVATEHPAVLDVAHDIKRQGFTVTVVPVHPNGTEQAGSVDLDQLADAITDDTAIVSVMAANNEIGSLTPLAPIAELTHARGALLHSDATQAIGRLPLDVVASDVDLISASAHKFYGPKGAGFLIVGNGNRRVRLLPQIVGGGQQRGIRSGTLSPANIVGIDTAMQLCQDGGATERETIGKLRDQLWQILESGIDGLQINGPPLRSPHRLLGNLNVTLPGVEGETLMAAATDVAFSTGSACSNVDPAPSHVLMALGLDESAARRSVRFGIGRFNTDQDIQRSGEVLLAAFKRLIRLAR</sequence>
<dbReference type="Gene3D" id="3.90.1150.10">
    <property type="entry name" value="Aspartate Aminotransferase, domain 1"/>
    <property type="match status" value="1"/>
</dbReference>
<evidence type="ECO:0000256" key="7">
    <source>
        <dbReference type="ARBA" id="ARBA00022898"/>
    </source>
</evidence>
<evidence type="ECO:0000313" key="13">
    <source>
        <dbReference type="EMBL" id="QDT03387.1"/>
    </source>
</evidence>
<dbReference type="InterPro" id="IPR015424">
    <property type="entry name" value="PyrdxlP-dep_Trfase"/>
</dbReference>
<dbReference type="Gene3D" id="3.40.640.10">
    <property type="entry name" value="Type I PLP-dependent aspartate aminotransferase-like (Major domain)"/>
    <property type="match status" value="1"/>
</dbReference>
<comment type="similarity">
    <text evidence="3">Belongs to the class-V pyridoxal-phosphate-dependent aminotransferase family. NifS/IscS subfamily.</text>
</comment>
<dbReference type="InterPro" id="IPR020578">
    <property type="entry name" value="Aminotrans_V_PyrdxlP_BS"/>
</dbReference>
<keyword evidence="6" id="KW-0479">Metal-binding</keyword>
<comment type="catalytic activity">
    <reaction evidence="10">
        <text>(sulfur carrier)-H + L-cysteine = (sulfur carrier)-SH + L-alanine</text>
        <dbReference type="Rhea" id="RHEA:43892"/>
        <dbReference type="Rhea" id="RHEA-COMP:14737"/>
        <dbReference type="Rhea" id="RHEA-COMP:14739"/>
        <dbReference type="ChEBI" id="CHEBI:29917"/>
        <dbReference type="ChEBI" id="CHEBI:35235"/>
        <dbReference type="ChEBI" id="CHEBI:57972"/>
        <dbReference type="ChEBI" id="CHEBI:64428"/>
        <dbReference type="EC" id="2.8.1.7"/>
    </reaction>
</comment>